<keyword evidence="5" id="KW-1185">Reference proteome</keyword>
<proteinExistence type="predicted"/>
<organism evidence="4 5">
    <name type="scientific">Phragmitibacter flavus</name>
    <dbReference type="NCBI Taxonomy" id="2576071"/>
    <lineage>
        <taxon>Bacteria</taxon>
        <taxon>Pseudomonadati</taxon>
        <taxon>Verrucomicrobiota</taxon>
        <taxon>Verrucomicrobiia</taxon>
        <taxon>Verrucomicrobiales</taxon>
        <taxon>Verrucomicrobiaceae</taxon>
        <taxon>Phragmitibacter</taxon>
    </lineage>
</organism>
<dbReference type="Gene3D" id="1.10.1740.10">
    <property type="match status" value="1"/>
</dbReference>
<dbReference type="SUPFAM" id="SSF88946">
    <property type="entry name" value="Sigma2 domain of RNA polymerase sigma factors"/>
    <property type="match status" value="1"/>
</dbReference>
<accession>A0A5R8KI84</accession>
<dbReference type="Proteomes" id="UP000306196">
    <property type="component" value="Unassembled WGS sequence"/>
</dbReference>
<name>A0A5R8KI84_9BACT</name>
<protein>
    <recommendedName>
        <fullName evidence="6">Sigma-70 family RNA polymerase sigma factor</fullName>
    </recommendedName>
</protein>
<dbReference type="PANTHER" id="PTHR43133">
    <property type="entry name" value="RNA POLYMERASE ECF-TYPE SIGMA FACTO"/>
    <property type="match status" value="1"/>
</dbReference>
<dbReference type="AlphaFoldDB" id="A0A5R8KI84"/>
<dbReference type="GO" id="GO:0016987">
    <property type="term" value="F:sigma factor activity"/>
    <property type="evidence" value="ECO:0007669"/>
    <property type="project" value="UniProtKB-KW"/>
</dbReference>
<dbReference type="InterPro" id="IPR013325">
    <property type="entry name" value="RNA_pol_sigma_r2"/>
</dbReference>
<dbReference type="OrthoDB" id="191714at2"/>
<sequence length="242" mass="28539">MQHGSDGHFPNTSWTLIERLKDESEEVSRRALEDLCTQYHYPLYCYIRRRGFDHHDGEDALHDFLAKLLRLDSFKQAKAQKGRLRSFLATSLYRFLINWKRDRRHELRAANLAIDVAHLEDRYQRENFSEADTPERIFDRKWSQELLNRVLAVLEQRYSTKKKLALFQKLQPVLMDGGSLKGEDAAFFSQKLNMSETAIRVALSRMLKDYRDTLEEEVLQTVDNKEDVKNEIASLIAVFRKD</sequence>
<evidence type="ECO:0000313" key="5">
    <source>
        <dbReference type="Proteomes" id="UP000306196"/>
    </source>
</evidence>
<evidence type="ECO:0008006" key="6">
    <source>
        <dbReference type="Google" id="ProtNLM"/>
    </source>
</evidence>
<dbReference type="RefSeq" id="WP_138085021.1">
    <property type="nucleotide sequence ID" value="NZ_VAUV01000003.1"/>
</dbReference>
<keyword evidence="2" id="KW-0731">Sigma factor</keyword>
<evidence type="ECO:0000256" key="2">
    <source>
        <dbReference type="ARBA" id="ARBA00023082"/>
    </source>
</evidence>
<reference evidence="4 5" key="1">
    <citation type="submission" date="2019-05" db="EMBL/GenBank/DDBJ databases">
        <title>Verrucobacter flavum gen. nov., sp. nov. a new member of the family Verrucomicrobiaceae.</title>
        <authorList>
            <person name="Szuroczki S."/>
            <person name="Abbaszade G."/>
            <person name="Szabo A."/>
            <person name="Felfoldi T."/>
            <person name="Schumann P."/>
            <person name="Boka K."/>
            <person name="Keki Z."/>
            <person name="Toumi M."/>
            <person name="Toth E."/>
        </authorList>
    </citation>
    <scope>NUCLEOTIDE SEQUENCE [LARGE SCALE GENOMIC DNA]</scope>
    <source>
        <strain evidence="4 5">MG-N-17</strain>
    </source>
</reference>
<gene>
    <name evidence="4" type="ORF">FEM03_04650</name>
</gene>
<dbReference type="InterPro" id="IPR039425">
    <property type="entry name" value="RNA_pol_sigma-70-like"/>
</dbReference>
<evidence type="ECO:0000313" key="4">
    <source>
        <dbReference type="EMBL" id="TLD72018.1"/>
    </source>
</evidence>
<evidence type="ECO:0000256" key="3">
    <source>
        <dbReference type="ARBA" id="ARBA00023163"/>
    </source>
</evidence>
<dbReference type="GO" id="GO:0006352">
    <property type="term" value="P:DNA-templated transcription initiation"/>
    <property type="evidence" value="ECO:0007669"/>
    <property type="project" value="InterPro"/>
</dbReference>
<keyword evidence="1" id="KW-0805">Transcription regulation</keyword>
<keyword evidence="3" id="KW-0804">Transcription</keyword>
<dbReference type="EMBL" id="VAUV01000003">
    <property type="protein sequence ID" value="TLD72018.1"/>
    <property type="molecule type" value="Genomic_DNA"/>
</dbReference>
<comment type="caution">
    <text evidence="4">The sequence shown here is derived from an EMBL/GenBank/DDBJ whole genome shotgun (WGS) entry which is preliminary data.</text>
</comment>
<dbReference type="PANTHER" id="PTHR43133:SF51">
    <property type="entry name" value="RNA POLYMERASE SIGMA FACTOR"/>
    <property type="match status" value="1"/>
</dbReference>
<evidence type="ECO:0000256" key="1">
    <source>
        <dbReference type="ARBA" id="ARBA00023015"/>
    </source>
</evidence>